<dbReference type="EMBL" id="JADBEK010000001">
    <property type="protein sequence ID" value="MBE1593399.1"/>
    <property type="molecule type" value="Genomic_DNA"/>
</dbReference>
<feature type="transmembrane region" description="Helical" evidence="4">
    <location>
        <begin position="57"/>
        <end position="76"/>
    </location>
</feature>
<evidence type="ECO:0000256" key="3">
    <source>
        <dbReference type="ARBA" id="ARBA00023098"/>
    </source>
</evidence>
<feature type="transmembrane region" description="Helical" evidence="4">
    <location>
        <begin position="34"/>
        <end position="51"/>
    </location>
</feature>
<organism evidence="5 6">
    <name type="scientific">Nonomuraea angiospora</name>
    <dbReference type="NCBI Taxonomy" id="46172"/>
    <lineage>
        <taxon>Bacteria</taxon>
        <taxon>Bacillati</taxon>
        <taxon>Actinomycetota</taxon>
        <taxon>Actinomycetes</taxon>
        <taxon>Streptosporangiales</taxon>
        <taxon>Streptosporangiaceae</taxon>
        <taxon>Nonomuraea</taxon>
    </lineage>
</organism>
<reference evidence="5 6" key="1">
    <citation type="submission" date="2020-10" db="EMBL/GenBank/DDBJ databases">
        <title>Sequencing the genomes of 1000 actinobacteria strains.</title>
        <authorList>
            <person name="Klenk H.-P."/>
        </authorList>
    </citation>
    <scope>NUCLEOTIDE SEQUENCE [LARGE SCALE GENOMIC DNA]</scope>
    <source>
        <strain evidence="5 6">DSM 43173</strain>
    </source>
</reference>
<gene>
    <name evidence="5" type="ORF">H4W80_011657</name>
</gene>
<keyword evidence="4" id="KW-1133">Transmembrane helix</keyword>
<keyword evidence="4" id="KW-0472">Membrane</keyword>
<proteinExistence type="predicted"/>
<dbReference type="Pfam" id="PF03403">
    <property type="entry name" value="PAF-AH_p_II"/>
    <property type="match status" value="2"/>
</dbReference>
<dbReference type="PANTHER" id="PTHR10272:SF0">
    <property type="entry name" value="PLATELET-ACTIVATING FACTOR ACETYLHYDROLASE"/>
    <property type="match status" value="1"/>
</dbReference>
<evidence type="ECO:0000256" key="1">
    <source>
        <dbReference type="ARBA" id="ARBA00022801"/>
    </source>
</evidence>
<feature type="transmembrane region" description="Helical" evidence="4">
    <location>
        <begin position="6"/>
        <end position="22"/>
    </location>
</feature>
<dbReference type="PANTHER" id="PTHR10272">
    <property type="entry name" value="PLATELET-ACTIVATING FACTOR ACETYLHYDROLASE"/>
    <property type="match status" value="1"/>
</dbReference>
<protein>
    <submittedName>
        <fullName evidence="5">Dienelactone hydrolase</fullName>
    </submittedName>
</protein>
<dbReference type="RefSeq" id="WP_318787554.1">
    <property type="nucleotide sequence ID" value="NZ_JADBEK010000001.1"/>
</dbReference>
<dbReference type="Proteomes" id="UP000633509">
    <property type="component" value="Unassembled WGS sequence"/>
</dbReference>
<accession>A0ABR9MKZ9</accession>
<keyword evidence="3" id="KW-0443">Lipid metabolism</keyword>
<keyword evidence="4" id="KW-0812">Transmembrane</keyword>
<evidence type="ECO:0000313" key="5">
    <source>
        <dbReference type="EMBL" id="MBE1593399.1"/>
    </source>
</evidence>
<name>A0ABR9MKZ9_9ACTN</name>
<dbReference type="InterPro" id="IPR029058">
    <property type="entry name" value="AB_hydrolase_fold"/>
</dbReference>
<feature type="transmembrane region" description="Helical" evidence="4">
    <location>
        <begin position="141"/>
        <end position="165"/>
    </location>
</feature>
<keyword evidence="1 5" id="KW-0378">Hydrolase</keyword>
<evidence type="ECO:0000256" key="4">
    <source>
        <dbReference type="SAM" id="Phobius"/>
    </source>
</evidence>
<keyword evidence="2" id="KW-0442">Lipid degradation</keyword>
<evidence type="ECO:0000313" key="6">
    <source>
        <dbReference type="Proteomes" id="UP000633509"/>
    </source>
</evidence>
<evidence type="ECO:0000256" key="2">
    <source>
        <dbReference type="ARBA" id="ARBA00022963"/>
    </source>
</evidence>
<dbReference type="Gene3D" id="3.40.50.1820">
    <property type="entry name" value="alpha/beta hydrolase"/>
    <property type="match status" value="1"/>
</dbReference>
<comment type="caution">
    <text evidence="5">The sequence shown here is derived from an EMBL/GenBank/DDBJ whole genome shotgun (WGS) entry which is preliminary data.</text>
</comment>
<dbReference type="SUPFAM" id="SSF53474">
    <property type="entry name" value="alpha/beta-Hydrolases"/>
    <property type="match status" value="1"/>
</dbReference>
<keyword evidence="6" id="KW-1185">Reference proteome</keyword>
<dbReference type="GO" id="GO:0016787">
    <property type="term" value="F:hydrolase activity"/>
    <property type="evidence" value="ECO:0007669"/>
    <property type="project" value="UniProtKB-KW"/>
</dbReference>
<sequence length="535" mass="57103">MTLGMSFPEIVVVLGAALLVVARRLPSRARRPATMGAAAVVLLSATALVLAGVRWQFVPVLAGAAMLLSFTLPTLLRRSASRPAWRSASRPAWRSVWWLGWRPTRRPVWWLGWRSASRPAWWLGHRPGHRPAHRPAWRAPWWLALPGWAACAGLVAAGPVAAWAFPVPDFPEPSGRFPVGTLVMEWTDPARPEPATSAPDDRRTVVVQFWYPARGSATGTTRSQYLGRTVREARVVSHAAADYLGVPGFLFDGASTARTRSVPGAAVAGAGGRFPVVLFSPGLGGVRTQNTAWAEELASLGYVVVALDHPYDSAAVVLTGGRTIRTRVAATGDEREDERRAAGWTAVRADDLGFVLTQLGRLDRGEIAGPLSGRLDTARAAVTGHSIGGAAALVAARQDPRFAAVIDLDGAPHDPEPRPFRQPVLALTHPVDPADNPTYIPRLTQVLDLSTATSYRLTVPGTSHLTFTDAPLYLPPVPALAGSLGRTEGLRITAATSAAFLDATLRGKPGDLAARLSPYGDLTVHHADSEVRSDG</sequence>